<protein>
    <submittedName>
        <fullName evidence="2">AzlD domain-containing protein</fullName>
    </submittedName>
</protein>
<dbReference type="EMBL" id="JAFFZM010000028">
    <property type="protein sequence ID" value="MBO8202804.1"/>
    <property type="molecule type" value="Genomic_DNA"/>
</dbReference>
<evidence type="ECO:0000313" key="2">
    <source>
        <dbReference type="EMBL" id="MBO8202804.1"/>
    </source>
</evidence>
<feature type="transmembrane region" description="Helical" evidence="1">
    <location>
        <begin position="80"/>
        <end position="99"/>
    </location>
</feature>
<evidence type="ECO:0000256" key="1">
    <source>
        <dbReference type="SAM" id="Phobius"/>
    </source>
</evidence>
<organism evidence="2 3">
    <name type="scientific">Streptomyces smyrnaeus</name>
    <dbReference type="NCBI Taxonomy" id="1387713"/>
    <lineage>
        <taxon>Bacteria</taxon>
        <taxon>Bacillati</taxon>
        <taxon>Actinomycetota</taxon>
        <taxon>Actinomycetes</taxon>
        <taxon>Kitasatosporales</taxon>
        <taxon>Streptomycetaceae</taxon>
        <taxon>Streptomyces</taxon>
    </lineage>
</organism>
<accession>A0ABS3Y565</accession>
<proteinExistence type="predicted"/>
<keyword evidence="1" id="KW-0812">Transmembrane</keyword>
<dbReference type="GeneID" id="96263177"/>
<evidence type="ECO:0000313" key="3">
    <source>
        <dbReference type="Proteomes" id="UP000721954"/>
    </source>
</evidence>
<dbReference type="Proteomes" id="UP000721954">
    <property type="component" value="Unassembled WGS sequence"/>
</dbReference>
<feature type="transmembrane region" description="Helical" evidence="1">
    <location>
        <begin position="35"/>
        <end position="55"/>
    </location>
</feature>
<comment type="caution">
    <text evidence="2">The sequence shown here is derived from an EMBL/GenBank/DDBJ whole genome shotgun (WGS) entry which is preliminary data.</text>
</comment>
<keyword evidence="3" id="KW-1185">Reference proteome</keyword>
<keyword evidence="1" id="KW-0472">Membrane</keyword>
<gene>
    <name evidence="2" type="ORF">JW613_31685</name>
</gene>
<dbReference type="InterPro" id="IPR008407">
    <property type="entry name" value="Brnchd-chn_aa_trnsp_AzlD"/>
</dbReference>
<name>A0ABS3Y565_9ACTN</name>
<dbReference type="RefSeq" id="WP_099884375.1">
    <property type="nucleotide sequence ID" value="NZ_JAFFZM010000028.1"/>
</dbReference>
<keyword evidence="1" id="KW-1133">Transmembrane helix</keyword>
<reference evidence="2 3" key="1">
    <citation type="submission" date="2021-02" db="EMBL/GenBank/DDBJ databases">
        <title>Streptomyces spirodelae sp. nov., isolated from duckweed.</title>
        <authorList>
            <person name="Saimee Y."/>
            <person name="Duangmal K."/>
        </authorList>
    </citation>
    <scope>NUCLEOTIDE SEQUENCE [LARGE SCALE GENOMIC DNA]</scope>
    <source>
        <strain evidence="2 3">DSM 42105</strain>
    </source>
</reference>
<sequence length="102" mass="10440">MTLLAVVLLAAGTYGLRLCGPLLRARTELPARTELLLADAATVLLCALVATSALMEGQQFAGWARPAGVLVGAALAWRRAPFLVTVLGAAAVTAGLRWAGVA</sequence>
<dbReference type="Pfam" id="PF05437">
    <property type="entry name" value="AzlD"/>
    <property type="match status" value="1"/>
</dbReference>